<gene>
    <name evidence="2" type="ORF">A3J05_02275</name>
</gene>
<feature type="domain" description="GP-PDE" evidence="1">
    <location>
        <begin position="1"/>
        <end position="244"/>
    </location>
</feature>
<dbReference type="AlphaFoldDB" id="A0A1F5Q855"/>
<evidence type="ECO:0000259" key="1">
    <source>
        <dbReference type="PROSITE" id="PS51704"/>
    </source>
</evidence>
<dbReference type="GO" id="GO:0008081">
    <property type="term" value="F:phosphoric diester hydrolase activity"/>
    <property type="evidence" value="ECO:0007669"/>
    <property type="project" value="InterPro"/>
</dbReference>
<comment type="caution">
    <text evidence="2">The sequence shown here is derived from an EMBL/GenBank/DDBJ whole genome shotgun (WGS) entry which is preliminary data.</text>
</comment>
<evidence type="ECO:0000313" key="3">
    <source>
        <dbReference type="Proteomes" id="UP000177235"/>
    </source>
</evidence>
<sequence>MKILAHRGGMGRAPENSMIGFKRALEDGADGFECDAMFTRDKEPVIMHVPFHSSSIHRQTGKRIYLDQINWKDLSGIKALGEPIVHLNELLEFVSNNKAICVIEPKRVDNVLIEKVINAIKEFKVEDRVEMISWNSRKENLLYAKKMMPRLKTTVITLWPIGDWVRIAKNANADAIVPGWDLGPHWLMFDKLLRHFERKVADAHAKGIEVHLGLANTTRDIVWAAKQRPDRIYSDDVAFLRKILNNHD</sequence>
<accession>A0A1F5Q855</accession>
<dbReference type="Pfam" id="PF03009">
    <property type="entry name" value="GDPD"/>
    <property type="match status" value="1"/>
</dbReference>
<dbReference type="EMBL" id="MFFF01000034">
    <property type="protein sequence ID" value="OGE98381.1"/>
    <property type="molecule type" value="Genomic_DNA"/>
</dbReference>
<dbReference type="PROSITE" id="PS51704">
    <property type="entry name" value="GP_PDE"/>
    <property type="match status" value="1"/>
</dbReference>
<dbReference type="Proteomes" id="UP000177235">
    <property type="component" value="Unassembled WGS sequence"/>
</dbReference>
<dbReference type="GO" id="GO:0006629">
    <property type="term" value="P:lipid metabolic process"/>
    <property type="evidence" value="ECO:0007669"/>
    <property type="project" value="InterPro"/>
</dbReference>
<dbReference type="PANTHER" id="PTHR46211">
    <property type="entry name" value="GLYCEROPHOSPHORYL DIESTER PHOSPHODIESTERASE"/>
    <property type="match status" value="1"/>
</dbReference>
<reference evidence="2 3" key="1">
    <citation type="journal article" date="2016" name="Nat. Commun.">
        <title>Thousands of microbial genomes shed light on interconnected biogeochemical processes in an aquifer system.</title>
        <authorList>
            <person name="Anantharaman K."/>
            <person name="Brown C.T."/>
            <person name="Hug L.A."/>
            <person name="Sharon I."/>
            <person name="Castelle C.J."/>
            <person name="Probst A.J."/>
            <person name="Thomas B.C."/>
            <person name="Singh A."/>
            <person name="Wilkins M.J."/>
            <person name="Karaoz U."/>
            <person name="Brodie E.L."/>
            <person name="Williams K.H."/>
            <person name="Hubbard S.S."/>
            <person name="Banfield J.F."/>
        </authorList>
    </citation>
    <scope>NUCLEOTIDE SEQUENCE [LARGE SCALE GENOMIC DNA]</scope>
</reference>
<dbReference type="InterPro" id="IPR030395">
    <property type="entry name" value="GP_PDE_dom"/>
</dbReference>
<dbReference type="PANTHER" id="PTHR46211:SF1">
    <property type="entry name" value="GLYCEROPHOSPHODIESTER PHOSPHODIESTERASE, CYTOPLASMIC"/>
    <property type="match status" value="1"/>
</dbReference>
<dbReference type="InterPro" id="IPR017946">
    <property type="entry name" value="PLC-like_Pdiesterase_TIM-brl"/>
</dbReference>
<dbReference type="CDD" id="cd08556">
    <property type="entry name" value="GDPD"/>
    <property type="match status" value="1"/>
</dbReference>
<proteinExistence type="predicted"/>
<dbReference type="SUPFAM" id="SSF51695">
    <property type="entry name" value="PLC-like phosphodiesterases"/>
    <property type="match status" value="1"/>
</dbReference>
<name>A0A1F5Q855_9BACT</name>
<dbReference type="Gene3D" id="3.20.20.190">
    <property type="entry name" value="Phosphatidylinositol (PI) phosphodiesterase"/>
    <property type="match status" value="1"/>
</dbReference>
<evidence type="ECO:0000313" key="2">
    <source>
        <dbReference type="EMBL" id="OGE98381.1"/>
    </source>
</evidence>
<organism evidence="2 3">
    <name type="scientific">Candidatus Doudnabacteria bacterium RIFCSPLOWO2_02_FULL_48_13</name>
    <dbReference type="NCBI Taxonomy" id="1817845"/>
    <lineage>
        <taxon>Bacteria</taxon>
        <taxon>Candidatus Doudnaibacteriota</taxon>
    </lineage>
</organism>
<protein>
    <recommendedName>
        <fullName evidence="1">GP-PDE domain-containing protein</fullName>
    </recommendedName>
</protein>